<keyword evidence="3" id="KW-0808">Transferase</keyword>
<evidence type="ECO:0000259" key="9">
    <source>
        <dbReference type="PROSITE" id="PS50109"/>
    </source>
</evidence>
<dbReference type="InterPro" id="IPR005467">
    <property type="entry name" value="His_kinase_dom"/>
</dbReference>
<name>A0ABW3JXB8_9BACT</name>
<evidence type="ECO:0000256" key="7">
    <source>
        <dbReference type="ARBA" id="ARBA00023012"/>
    </source>
</evidence>
<proteinExistence type="predicted"/>
<dbReference type="InterPro" id="IPR035965">
    <property type="entry name" value="PAS-like_dom_sf"/>
</dbReference>
<evidence type="ECO:0000256" key="3">
    <source>
        <dbReference type="ARBA" id="ARBA00022679"/>
    </source>
</evidence>
<dbReference type="SUPFAM" id="SSF55874">
    <property type="entry name" value="ATPase domain of HSP90 chaperone/DNA topoisomerase II/histidine kinase"/>
    <property type="match status" value="1"/>
</dbReference>
<keyword evidence="5 10" id="KW-0418">Kinase</keyword>
<dbReference type="Proteomes" id="UP001597112">
    <property type="component" value="Unassembled WGS sequence"/>
</dbReference>
<reference evidence="11" key="1">
    <citation type="journal article" date="2019" name="Int. J. Syst. Evol. Microbiol.">
        <title>The Global Catalogue of Microorganisms (GCM) 10K type strain sequencing project: providing services to taxonomists for standard genome sequencing and annotation.</title>
        <authorList>
            <consortium name="The Broad Institute Genomics Platform"/>
            <consortium name="The Broad Institute Genome Sequencing Center for Infectious Disease"/>
            <person name="Wu L."/>
            <person name="Ma J."/>
        </authorList>
    </citation>
    <scope>NUCLEOTIDE SEQUENCE [LARGE SCALE GENOMIC DNA]</scope>
    <source>
        <strain evidence="11">CCUG 58938</strain>
    </source>
</reference>
<dbReference type="GO" id="GO:0016301">
    <property type="term" value="F:kinase activity"/>
    <property type="evidence" value="ECO:0007669"/>
    <property type="project" value="UniProtKB-KW"/>
</dbReference>
<keyword evidence="11" id="KW-1185">Reference proteome</keyword>
<keyword evidence="8" id="KW-0472">Membrane</keyword>
<sequence length="444" mass="50030">MVFKNFKLQIVFRVLLLTGAVTLFAWCIVLGYYLRSIYLAGAILILLVELVWYTDRFNRDLKNFLTSLLQSDFTTHFHTSGNGKSIDELYSMLNKIATAFRNISVQKEVQYRYLEMLFEHVRVGILSVDATGKVQHANQALKTMLQKNILPDLHAFENIDASLANTIREIRTGETRLVKLRVQQEVLQLSIHASEFKLEDMYYKLISMQNIRQELDIHEMDAWQKLIHVMSHEIMNSVSPIISLSSTLHGLVVQSKAADVPMPSIYDSLNQGLDAIHIRSEGLYNFTKTYRKLAAIPKLNATETNLREIVHRVEVLMAANIREQGIALTTSDIDRPVIADPGLMEHVLINLLLNAIDAVAGKAAPAIHIYTTPSAKGQVNIHIRDNGEGMDETTLEKIFIPFYTTKKNGSGIGLAISKQILQLHHADIRVNSAPSLGTEFIITL</sequence>
<dbReference type="InterPro" id="IPR003594">
    <property type="entry name" value="HATPase_dom"/>
</dbReference>
<dbReference type="InterPro" id="IPR004358">
    <property type="entry name" value="Sig_transdc_His_kin-like_C"/>
</dbReference>
<keyword evidence="4" id="KW-0547">Nucleotide-binding</keyword>
<keyword evidence="6" id="KW-0067">ATP-binding</keyword>
<comment type="caution">
    <text evidence="10">The sequence shown here is derived from an EMBL/GenBank/DDBJ whole genome shotgun (WGS) entry which is preliminary data.</text>
</comment>
<evidence type="ECO:0000256" key="1">
    <source>
        <dbReference type="ARBA" id="ARBA00000085"/>
    </source>
</evidence>
<evidence type="ECO:0000256" key="4">
    <source>
        <dbReference type="ARBA" id="ARBA00022741"/>
    </source>
</evidence>
<evidence type="ECO:0000256" key="5">
    <source>
        <dbReference type="ARBA" id="ARBA00022777"/>
    </source>
</evidence>
<dbReference type="SUPFAM" id="SSF55785">
    <property type="entry name" value="PYP-like sensor domain (PAS domain)"/>
    <property type="match status" value="1"/>
</dbReference>
<dbReference type="PRINTS" id="PR00344">
    <property type="entry name" value="BCTRLSENSOR"/>
</dbReference>
<dbReference type="EMBL" id="JBHTKA010000001">
    <property type="protein sequence ID" value="MFD0998628.1"/>
    <property type="molecule type" value="Genomic_DNA"/>
</dbReference>
<organism evidence="10 11">
    <name type="scientific">Ohtaekwangia kribbensis</name>
    <dbReference type="NCBI Taxonomy" id="688913"/>
    <lineage>
        <taxon>Bacteria</taxon>
        <taxon>Pseudomonadati</taxon>
        <taxon>Bacteroidota</taxon>
        <taxon>Cytophagia</taxon>
        <taxon>Cytophagales</taxon>
        <taxon>Fulvivirgaceae</taxon>
        <taxon>Ohtaekwangia</taxon>
    </lineage>
</organism>
<dbReference type="PROSITE" id="PS50109">
    <property type="entry name" value="HIS_KIN"/>
    <property type="match status" value="1"/>
</dbReference>
<keyword evidence="8" id="KW-1133">Transmembrane helix</keyword>
<dbReference type="Pfam" id="PF02518">
    <property type="entry name" value="HATPase_c"/>
    <property type="match status" value="1"/>
</dbReference>
<protein>
    <recommendedName>
        <fullName evidence="2">histidine kinase</fullName>
        <ecNumber evidence="2">2.7.13.3</ecNumber>
    </recommendedName>
</protein>
<keyword evidence="8" id="KW-0812">Transmembrane</keyword>
<dbReference type="PANTHER" id="PTHR43065:SF46">
    <property type="entry name" value="C4-DICARBOXYLATE TRANSPORT SENSOR PROTEIN DCTB"/>
    <property type="match status" value="1"/>
</dbReference>
<feature type="transmembrane region" description="Helical" evidence="8">
    <location>
        <begin position="12"/>
        <end position="31"/>
    </location>
</feature>
<dbReference type="SMART" id="SM00387">
    <property type="entry name" value="HATPase_c"/>
    <property type="match status" value="1"/>
</dbReference>
<keyword evidence="7" id="KW-0902">Two-component regulatory system</keyword>
<evidence type="ECO:0000313" key="10">
    <source>
        <dbReference type="EMBL" id="MFD0998628.1"/>
    </source>
</evidence>
<dbReference type="Gene3D" id="3.30.565.10">
    <property type="entry name" value="Histidine kinase-like ATPase, C-terminal domain"/>
    <property type="match status" value="1"/>
</dbReference>
<dbReference type="EC" id="2.7.13.3" evidence="2"/>
<evidence type="ECO:0000313" key="11">
    <source>
        <dbReference type="Proteomes" id="UP001597112"/>
    </source>
</evidence>
<dbReference type="RefSeq" id="WP_377575635.1">
    <property type="nucleotide sequence ID" value="NZ_JBHTKA010000001.1"/>
</dbReference>
<comment type="catalytic activity">
    <reaction evidence="1">
        <text>ATP + protein L-histidine = ADP + protein N-phospho-L-histidine.</text>
        <dbReference type="EC" id="2.7.13.3"/>
    </reaction>
</comment>
<accession>A0ABW3JXB8</accession>
<feature type="transmembrane region" description="Helical" evidence="8">
    <location>
        <begin position="37"/>
        <end position="54"/>
    </location>
</feature>
<gene>
    <name evidence="10" type="ORF">ACFQ21_04890</name>
</gene>
<feature type="domain" description="Histidine kinase" evidence="9">
    <location>
        <begin position="229"/>
        <end position="444"/>
    </location>
</feature>
<evidence type="ECO:0000256" key="6">
    <source>
        <dbReference type="ARBA" id="ARBA00022840"/>
    </source>
</evidence>
<dbReference type="PANTHER" id="PTHR43065">
    <property type="entry name" value="SENSOR HISTIDINE KINASE"/>
    <property type="match status" value="1"/>
</dbReference>
<dbReference type="InterPro" id="IPR036890">
    <property type="entry name" value="HATPase_C_sf"/>
</dbReference>
<evidence type="ECO:0000256" key="2">
    <source>
        <dbReference type="ARBA" id="ARBA00012438"/>
    </source>
</evidence>
<evidence type="ECO:0000256" key="8">
    <source>
        <dbReference type="SAM" id="Phobius"/>
    </source>
</evidence>